<feature type="transmembrane region" description="Helical" evidence="1">
    <location>
        <begin position="240"/>
        <end position="263"/>
    </location>
</feature>
<dbReference type="EMBL" id="JBBKZV010000039">
    <property type="protein sequence ID" value="MEJ8826680.1"/>
    <property type="molecule type" value="Genomic_DNA"/>
</dbReference>
<accession>A0ABU8W9N9</accession>
<feature type="transmembrane region" description="Helical" evidence="1">
    <location>
        <begin position="6"/>
        <end position="24"/>
    </location>
</feature>
<name>A0ABU8W9N9_9BURK</name>
<gene>
    <name evidence="2" type="ORF">WKW80_32490</name>
</gene>
<dbReference type="RefSeq" id="WP_340367717.1">
    <property type="nucleotide sequence ID" value="NZ_JBBKZV010000039.1"/>
</dbReference>
<feature type="transmembrane region" description="Helical" evidence="1">
    <location>
        <begin position="148"/>
        <end position="166"/>
    </location>
</feature>
<protein>
    <recommendedName>
        <fullName evidence="4">TrbL/VirB6 plasmid conjugal transfer protein</fullName>
    </recommendedName>
</protein>
<keyword evidence="1" id="KW-1133">Transmembrane helix</keyword>
<evidence type="ECO:0000313" key="3">
    <source>
        <dbReference type="Proteomes" id="UP001363010"/>
    </source>
</evidence>
<keyword evidence="3" id="KW-1185">Reference proteome</keyword>
<dbReference type="Proteomes" id="UP001363010">
    <property type="component" value="Unassembled WGS sequence"/>
</dbReference>
<organism evidence="2 3">
    <name type="scientific">Variovorax humicola</name>
    <dbReference type="NCBI Taxonomy" id="1769758"/>
    <lineage>
        <taxon>Bacteria</taxon>
        <taxon>Pseudomonadati</taxon>
        <taxon>Pseudomonadota</taxon>
        <taxon>Betaproteobacteria</taxon>
        <taxon>Burkholderiales</taxon>
        <taxon>Comamonadaceae</taxon>
        <taxon>Variovorax</taxon>
    </lineage>
</organism>
<keyword evidence="1" id="KW-0812">Transmembrane</keyword>
<evidence type="ECO:0000256" key="1">
    <source>
        <dbReference type="SAM" id="Phobius"/>
    </source>
</evidence>
<keyword evidence="1" id="KW-0472">Membrane</keyword>
<evidence type="ECO:0000313" key="2">
    <source>
        <dbReference type="EMBL" id="MEJ8826680.1"/>
    </source>
</evidence>
<feature type="transmembrane region" description="Helical" evidence="1">
    <location>
        <begin position="116"/>
        <end position="136"/>
    </location>
</feature>
<sequence>MTTSNSSLFLLSIIAMLILAACWIPRINAPAEQNIDAGLKRSLATFATARALGAALSVAQGTQVSVEPGGVGVTFAPGQVLQPLNELVDKFADVMLVASVSFGIQMFLMKMGGHEAVAIATSVAVVLWWAAAVWRGGGTWVARWSRPLLVGMLLVRFAVPLTALANEAVYGAFMAKDYAEVSAKVNDADRKVPSGVSDLPRVKGSIWDILRGWKDILDNVKEGFDYRGILDEAKDLSARIVNLIAIFVLQTIVLPFAFLWMAWRSARMLVGSFAAEVRCR</sequence>
<evidence type="ECO:0008006" key="4">
    <source>
        <dbReference type="Google" id="ProtNLM"/>
    </source>
</evidence>
<proteinExistence type="predicted"/>
<comment type="caution">
    <text evidence="2">The sequence shown here is derived from an EMBL/GenBank/DDBJ whole genome shotgun (WGS) entry which is preliminary data.</text>
</comment>
<reference evidence="2 3" key="1">
    <citation type="submission" date="2024-03" db="EMBL/GenBank/DDBJ databases">
        <title>Novel species of the genus Variovorax.</title>
        <authorList>
            <person name="Liu Q."/>
            <person name="Xin Y.-H."/>
        </authorList>
    </citation>
    <scope>NUCLEOTIDE SEQUENCE [LARGE SCALE GENOMIC DNA]</scope>
    <source>
        <strain evidence="2 3">KACC 18501</strain>
    </source>
</reference>